<name>A0A075ASE9_ROZAC</name>
<protein>
    <submittedName>
        <fullName evidence="2">Uncharacterized protein</fullName>
    </submittedName>
</protein>
<dbReference type="EMBL" id="KE561209">
    <property type="protein sequence ID" value="EPZ31626.1"/>
    <property type="molecule type" value="Genomic_DNA"/>
</dbReference>
<accession>A0A075ASE9</accession>
<organism evidence="2 4">
    <name type="scientific">Rozella allomycis (strain CSF55)</name>
    <dbReference type="NCBI Taxonomy" id="988480"/>
    <lineage>
        <taxon>Eukaryota</taxon>
        <taxon>Fungi</taxon>
        <taxon>Fungi incertae sedis</taxon>
        <taxon>Cryptomycota</taxon>
        <taxon>Cryptomycota incertae sedis</taxon>
        <taxon>Rozella</taxon>
    </lineage>
</organism>
<reference evidence="2 4" key="1">
    <citation type="journal article" date="2013" name="Curr. Biol.">
        <title>Shared signatures of parasitism and phylogenomics unite Cryptomycota and microsporidia.</title>
        <authorList>
            <person name="James T.Y."/>
            <person name="Pelin A."/>
            <person name="Bonen L."/>
            <person name="Ahrendt S."/>
            <person name="Sain D."/>
            <person name="Corradi N."/>
            <person name="Stajich J.E."/>
        </authorList>
    </citation>
    <scope>NUCLEOTIDE SEQUENCE [LARGE SCALE GENOMIC DNA]</scope>
    <source>
        <strain evidence="2 4">CSF55</strain>
        <strain evidence="2 4">CSF55</strain>
    </source>
</reference>
<dbReference type="Proteomes" id="UP000030755">
    <property type="component" value="Unassembled WGS sequence"/>
</dbReference>
<dbReference type="EMBL" id="ML005152">
    <property type="protein sequence ID" value="RKP19835.1"/>
    <property type="molecule type" value="Genomic_DNA"/>
</dbReference>
<evidence type="ECO:0000313" key="5">
    <source>
        <dbReference type="Proteomes" id="UP000281549"/>
    </source>
</evidence>
<evidence type="ECO:0000313" key="2">
    <source>
        <dbReference type="EMBL" id="EPZ31626.1"/>
    </source>
</evidence>
<reference evidence="3" key="3">
    <citation type="submission" date="2018-08" db="EMBL/GenBank/DDBJ databases">
        <title>Leveraging single-cell genomics to expand the Fungal Tree of Life.</title>
        <authorList>
            <consortium name="DOE Joint Genome Institute"/>
            <person name="Ahrendt S.R."/>
            <person name="Quandt C.A."/>
            <person name="Ciobanu D."/>
            <person name="Clum A."/>
            <person name="Salamov A."/>
            <person name="Andreopoulos B."/>
            <person name="Cheng J.-F."/>
            <person name="Woyke T."/>
            <person name="Pelin A."/>
            <person name="Henrissat B."/>
            <person name="Reynolds N."/>
            <person name="Benny G.L."/>
            <person name="Smith M.E."/>
            <person name="James T.Y."/>
            <person name="Grigoriev I.V."/>
        </authorList>
    </citation>
    <scope>NUCLEOTIDE SEQUENCE</scope>
    <source>
        <strain evidence="3">CSF55</strain>
    </source>
</reference>
<keyword evidence="4" id="KW-1185">Reference proteome</keyword>
<evidence type="ECO:0000313" key="4">
    <source>
        <dbReference type="Proteomes" id="UP000030755"/>
    </source>
</evidence>
<feature type="compositionally biased region" description="Polar residues" evidence="1">
    <location>
        <begin position="74"/>
        <end position="83"/>
    </location>
</feature>
<evidence type="ECO:0000256" key="1">
    <source>
        <dbReference type="SAM" id="MobiDB-lite"/>
    </source>
</evidence>
<proteinExistence type="predicted"/>
<evidence type="ECO:0000313" key="3">
    <source>
        <dbReference type="EMBL" id="RKP19835.1"/>
    </source>
</evidence>
<feature type="region of interest" description="Disordered" evidence="1">
    <location>
        <begin position="43"/>
        <end position="93"/>
    </location>
</feature>
<reference evidence="5" key="2">
    <citation type="journal article" date="2018" name="Nat. Microbiol.">
        <title>Leveraging single-cell genomics to expand the fungal tree of life.</title>
        <authorList>
            <person name="Ahrendt S.R."/>
            <person name="Quandt C.A."/>
            <person name="Ciobanu D."/>
            <person name="Clum A."/>
            <person name="Salamov A."/>
            <person name="Andreopoulos B."/>
            <person name="Cheng J.F."/>
            <person name="Woyke T."/>
            <person name="Pelin A."/>
            <person name="Henrissat B."/>
            <person name="Reynolds N.K."/>
            <person name="Benny G.L."/>
            <person name="Smith M.E."/>
            <person name="James T.Y."/>
            <person name="Grigoriev I.V."/>
        </authorList>
    </citation>
    <scope>NUCLEOTIDE SEQUENCE [LARGE SCALE GENOMIC DNA]</scope>
    <source>
        <strain evidence="5">CSF55</strain>
    </source>
</reference>
<gene>
    <name evidence="2" type="ORF">O9G_000105</name>
    <name evidence="3" type="ORF">ROZALSC1DRAFT_28607</name>
</gene>
<dbReference type="AlphaFoldDB" id="A0A075ASE9"/>
<dbReference type="Proteomes" id="UP000281549">
    <property type="component" value="Unassembled WGS sequence"/>
</dbReference>
<sequence length="128" mass="14342">MISYSCEICGQLRGSNTRSTVSHQISQSQELVLNSAVKVNKRKLNPESRSKLKKVAYKRGSKENPVNEEEGKKTSSTNSPVESSNEDETVEKDVDLRCIYDPMTEDTIVFVSTDSNNYESLVCVEEKS</sequence>
<dbReference type="HOGENOM" id="CLU_1960839_0_0_1"/>